<accession>A0AAD6WS55</accession>
<reference evidence="2" key="1">
    <citation type="submission" date="2023-03" db="EMBL/GenBank/DDBJ databases">
        <title>Massive genome expansion in bonnet fungi (Mycena s.s.) driven by repeated elements and novel gene families across ecological guilds.</title>
        <authorList>
            <consortium name="Lawrence Berkeley National Laboratory"/>
            <person name="Harder C.B."/>
            <person name="Miyauchi S."/>
            <person name="Viragh M."/>
            <person name="Kuo A."/>
            <person name="Thoen E."/>
            <person name="Andreopoulos B."/>
            <person name="Lu D."/>
            <person name="Skrede I."/>
            <person name="Drula E."/>
            <person name="Henrissat B."/>
            <person name="Morin E."/>
            <person name="Kohler A."/>
            <person name="Barry K."/>
            <person name="LaButti K."/>
            <person name="Morin E."/>
            <person name="Salamov A."/>
            <person name="Lipzen A."/>
            <person name="Mereny Z."/>
            <person name="Hegedus B."/>
            <person name="Baldrian P."/>
            <person name="Stursova M."/>
            <person name="Weitz H."/>
            <person name="Taylor A."/>
            <person name="Grigoriev I.V."/>
            <person name="Nagy L.G."/>
            <person name="Martin F."/>
            <person name="Kauserud H."/>
        </authorList>
    </citation>
    <scope>NUCLEOTIDE SEQUENCE</scope>
    <source>
        <strain evidence="2">CBHHK200</strain>
    </source>
</reference>
<protein>
    <submittedName>
        <fullName evidence="2">Uncharacterized protein</fullName>
    </submittedName>
</protein>
<sequence>MSPKAQRDLHTNCSRMLSDTLGVLSASRDASSDGVVTNRLGYKYDREIADARKYSWESYEEVWGGKVPPRGVKVTVRGAATRAPRGVTGGGRGRHEGVTKGGNKSWGRQFSP</sequence>
<dbReference type="AlphaFoldDB" id="A0AAD6WS55"/>
<comment type="caution">
    <text evidence="2">The sequence shown here is derived from an EMBL/GenBank/DDBJ whole genome shotgun (WGS) entry which is preliminary data.</text>
</comment>
<feature type="region of interest" description="Disordered" evidence="1">
    <location>
        <begin position="79"/>
        <end position="112"/>
    </location>
</feature>
<evidence type="ECO:0000313" key="2">
    <source>
        <dbReference type="EMBL" id="KAJ7023000.1"/>
    </source>
</evidence>
<dbReference type="Proteomes" id="UP001218188">
    <property type="component" value="Unassembled WGS sequence"/>
</dbReference>
<name>A0AAD6WS55_9AGAR</name>
<keyword evidence="3" id="KW-1185">Reference proteome</keyword>
<gene>
    <name evidence="2" type="ORF">C8F04DRAFT_1193856</name>
</gene>
<evidence type="ECO:0000313" key="3">
    <source>
        <dbReference type="Proteomes" id="UP001218188"/>
    </source>
</evidence>
<organism evidence="2 3">
    <name type="scientific">Mycena alexandri</name>
    <dbReference type="NCBI Taxonomy" id="1745969"/>
    <lineage>
        <taxon>Eukaryota</taxon>
        <taxon>Fungi</taxon>
        <taxon>Dikarya</taxon>
        <taxon>Basidiomycota</taxon>
        <taxon>Agaricomycotina</taxon>
        <taxon>Agaricomycetes</taxon>
        <taxon>Agaricomycetidae</taxon>
        <taxon>Agaricales</taxon>
        <taxon>Marasmiineae</taxon>
        <taxon>Mycenaceae</taxon>
        <taxon>Mycena</taxon>
    </lineage>
</organism>
<dbReference type="EMBL" id="JARJCM010000197">
    <property type="protein sequence ID" value="KAJ7023000.1"/>
    <property type="molecule type" value="Genomic_DNA"/>
</dbReference>
<evidence type="ECO:0000256" key="1">
    <source>
        <dbReference type="SAM" id="MobiDB-lite"/>
    </source>
</evidence>
<proteinExistence type="predicted"/>